<evidence type="ECO:0000259" key="2">
    <source>
        <dbReference type="Pfam" id="PF04083"/>
    </source>
</evidence>
<keyword evidence="1" id="KW-0472">Membrane</keyword>
<dbReference type="PANTHER" id="PTHR11005">
    <property type="entry name" value="LYSOSOMAL ACID LIPASE-RELATED"/>
    <property type="match status" value="1"/>
</dbReference>
<proteinExistence type="predicted"/>
<accession>A0A1D1ZHN3</accession>
<feature type="transmembrane region" description="Helical" evidence="1">
    <location>
        <begin position="486"/>
        <end position="504"/>
    </location>
</feature>
<keyword evidence="1" id="KW-0812">Transmembrane</keyword>
<dbReference type="Gene3D" id="3.40.50.1820">
    <property type="entry name" value="alpha/beta hydrolase"/>
    <property type="match status" value="1"/>
</dbReference>
<reference evidence="3" key="1">
    <citation type="submission" date="2015-07" db="EMBL/GenBank/DDBJ databases">
        <title>Transcriptome Assembly of Anthurium amnicola.</title>
        <authorList>
            <person name="Suzuki J."/>
        </authorList>
    </citation>
    <scope>NUCLEOTIDE SEQUENCE</scope>
</reference>
<dbReference type="EMBL" id="GDJX01001615">
    <property type="protein sequence ID" value="JAT66321.1"/>
    <property type="molecule type" value="Transcribed_RNA"/>
</dbReference>
<keyword evidence="1" id="KW-1133">Transmembrane helix</keyword>
<dbReference type="GO" id="GO:0006629">
    <property type="term" value="P:lipid metabolic process"/>
    <property type="evidence" value="ECO:0007669"/>
    <property type="project" value="InterPro"/>
</dbReference>
<dbReference type="FunFam" id="3.40.50.1820:FF:000091">
    <property type="entry name" value="Gastric triacylglycerol lipase"/>
    <property type="match status" value="1"/>
</dbReference>
<dbReference type="SUPFAM" id="SSF53474">
    <property type="entry name" value="alpha/beta-Hydrolases"/>
    <property type="match status" value="1"/>
</dbReference>
<sequence>MLRRFVDNVLAVAKESVKTFTYESLNNIVRLINGVSALLLALLPGKTSILEGIHGWELRPAFRGPRLPRWMENGVSSFNQFIHELSMDSDGSSSVGYTSAEEDDEDVFPASPLSQSSRLSYASSFSRSDRRLIRGIRCMFSYVMWPVTFVLSLPFLICHLIRFGRNEVSFSNKTTETESSGLHSAKPNHIKDHVVHRTTDRRRGVIEDLQLAIEIFIEGVFEIFHKTAHFLLSPIEAHRTILRWFTHRSGNGEFLANDMDVAVPTATLADDDPGLAERRTGFHQSLNTDARTCQDVIMEYGYPYESIQVVTSDGYILVLERIPRHDSKKVVYLQHGILDSSMGWVSNGVVGSPAFAAFDQGYDVFLGNLRGLVSREHVDKNISSRKYWRYSINEHGTQDIPAIIGKIHQVKTNELKMLQPECGEETDDQPYKLCTVCHSLGGAAMLMYVITCRIQEMPHRLSRLILLSPAGFHEDSTIMFTIVEHFILLFGPMLAYFIPALYIPTQFFRMLLNKLARDFHNYPALGGLVQTLMGYVAGGDSSNWVGVLGLPHYNMYDMPGLSLHVTLHLAQMKRARKFIMYDFGSTAANMKAYGSPQPLDLGQHYYLIDVPVDLVAGRKDQVIRPSMVKRHYRMMKRFGVEVSYNEFEYAHLDFTFSHREELLAYVMSRMMLVLPPLKSQDHQRSVRYRRANRTRLRKGGSDIEGTETAEIKNSG</sequence>
<name>A0A1D1ZHN3_9ARAE</name>
<dbReference type="InterPro" id="IPR029058">
    <property type="entry name" value="AB_hydrolase_fold"/>
</dbReference>
<feature type="domain" description="Partial AB-hydrolase lipase" evidence="2">
    <location>
        <begin position="294"/>
        <end position="348"/>
    </location>
</feature>
<evidence type="ECO:0000256" key="1">
    <source>
        <dbReference type="SAM" id="Phobius"/>
    </source>
</evidence>
<dbReference type="InterPro" id="IPR006693">
    <property type="entry name" value="AB_hydrolase_lipase"/>
</dbReference>
<evidence type="ECO:0000313" key="3">
    <source>
        <dbReference type="EMBL" id="JAT66321.1"/>
    </source>
</evidence>
<organism evidence="3">
    <name type="scientific">Anthurium amnicola</name>
    <dbReference type="NCBI Taxonomy" id="1678845"/>
    <lineage>
        <taxon>Eukaryota</taxon>
        <taxon>Viridiplantae</taxon>
        <taxon>Streptophyta</taxon>
        <taxon>Embryophyta</taxon>
        <taxon>Tracheophyta</taxon>
        <taxon>Spermatophyta</taxon>
        <taxon>Magnoliopsida</taxon>
        <taxon>Liliopsida</taxon>
        <taxon>Araceae</taxon>
        <taxon>Pothoideae</taxon>
        <taxon>Potheae</taxon>
        <taxon>Anthurium</taxon>
    </lineage>
</organism>
<dbReference type="Pfam" id="PF04083">
    <property type="entry name" value="Abhydro_lipase"/>
    <property type="match status" value="1"/>
</dbReference>
<feature type="transmembrane region" description="Helical" evidence="1">
    <location>
        <begin position="140"/>
        <end position="163"/>
    </location>
</feature>
<gene>
    <name evidence="3" type="primary">Lipn_1</name>
    <name evidence="3" type="ORF">g.44214</name>
</gene>
<protein>
    <submittedName>
        <fullName evidence="3">Lipase member N</fullName>
    </submittedName>
</protein>
<dbReference type="AlphaFoldDB" id="A0A1D1ZHN3"/>